<accession>Q0FX94</accession>
<dbReference type="PANTHER" id="PTHR43161:SF9">
    <property type="entry name" value="SORBITOL DEHYDROGENASE"/>
    <property type="match status" value="1"/>
</dbReference>
<dbReference type="EMBL" id="AATQ01000001">
    <property type="protein sequence ID" value="EAU48308.1"/>
    <property type="molecule type" value="Genomic_DNA"/>
</dbReference>
<evidence type="ECO:0000256" key="1">
    <source>
        <dbReference type="ARBA" id="ARBA00001947"/>
    </source>
</evidence>
<keyword evidence="4 6" id="KW-0862">Zinc</keyword>
<dbReference type="PANTHER" id="PTHR43161">
    <property type="entry name" value="SORBITOL DEHYDROGENASE"/>
    <property type="match status" value="1"/>
</dbReference>
<comment type="caution">
    <text evidence="8">The sequence shown here is derived from an EMBL/GenBank/DDBJ whole genome shotgun (WGS) entry which is preliminary data.</text>
</comment>
<dbReference type="Proteomes" id="UP000006230">
    <property type="component" value="Unassembled WGS sequence"/>
</dbReference>
<dbReference type="InterPro" id="IPR020843">
    <property type="entry name" value="ER"/>
</dbReference>
<gene>
    <name evidence="8" type="ORF">R2601_02008</name>
</gene>
<evidence type="ECO:0000256" key="5">
    <source>
        <dbReference type="ARBA" id="ARBA00023002"/>
    </source>
</evidence>
<keyword evidence="9" id="KW-1185">Reference proteome</keyword>
<evidence type="ECO:0000256" key="2">
    <source>
        <dbReference type="ARBA" id="ARBA00008072"/>
    </source>
</evidence>
<dbReference type="InterPro" id="IPR013154">
    <property type="entry name" value="ADH-like_N"/>
</dbReference>
<keyword evidence="3 6" id="KW-0479">Metal-binding</keyword>
<evidence type="ECO:0000313" key="8">
    <source>
        <dbReference type="EMBL" id="EAU48308.1"/>
    </source>
</evidence>
<dbReference type="AlphaFoldDB" id="Q0FX94"/>
<dbReference type="Gene3D" id="3.90.180.10">
    <property type="entry name" value="Medium-chain alcohol dehydrogenases, catalytic domain"/>
    <property type="match status" value="1"/>
</dbReference>
<evidence type="ECO:0000256" key="6">
    <source>
        <dbReference type="RuleBase" id="RU361277"/>
    </source>
</evidence>
<dbReference type="InterPro" id="IPR002328">
    <property type="entry name" value="ADH_Zn_CS"/>
</dbReference>
<dbReference type="PROSITE" id="PS00059">
    <property type="entry name" value="ADH_ZINC"/>
    <property type="match status" value="1"/>
</dbReference>
<dbReference type="InterPro" id="IPR045306">
    <property type="entry name" value="SDH-like"/>
</dbReference>
<dbReference type="eggNOG" id="COG1063">
    <property type="taxonomic scope" value="Bacteria"/>
</dbReference>
<dbReference type="STRING" id="314265.R2601_02008"/>
<evidence type="ECO:0000259" key="7">
    <source>
        <dbReference type="SMART" id="SM00829"/>
    </source>
</evidence>
<name>Q0FX94_SALBH</name>
<organism evidence="8 9">
    <name type="scientific">Salipiger bermudensis (strain DSM 26914 / JCM 13377 / KCTC 12554 / HTCC2601)</name>
    <name type="common">Pelagibaca bermudensis</name>
    <dbReference type="NCBI Taxonomy" id="314265"/>
    <lineage>
        <taxon>Bacteria</taxon>
        <taxon>Pseudomonadati</taxon>
        <taxon>Pseudomonadota</taxon>
        <taxon>Alphaproteobacteria</taxon>
        <taxon>Rhodobacterales</taxon>
        <taxon>Roseobacteraceae</taxon>
        <taxon>Salipiger</taxon>
    </lineage>
</organism>
<dbReference type="SUPFAM" id="SSF50129">
    <property type="entry name" value="GroES-like"/>
    <property type="match status" value="1"/>
</dbReference>
<dbReference type="InterPro" id="IPR036291">
    <property type="entry name" value="NAD(P)-bd_dom_sf"/>
</dbReference>
<dbReference type="Pfam" id="PF08240">
    <property type="entry name" value="ADH_N"/>
    <property type="match status" value="1"/>
</dbReference>
<dbReference type="InterPro" id="IPR013149">
    <property type="entry name" value="ADH-like_C"/>
</dbReference>
<feature type="domain" description="Enoyl reductase (ER)" evidence="7">
    <location>
        <begin position="15"/>
        <end position="340"/>
    </location>
</feature>
<dbReference type="InterPro" id="IPR011032">
    <property type="entry name" value="GroES-like_sf"/>
</dbReference>
<dbReference type="Pfam" id="PF00107">
    <property type="entry name" value="ADH_zinc_N"/>
    <property type="match status" value="1"/>
</dbReference>
<evidence type="ECO:0000313" key="9">
    <source>
        <dbReference type="Proteomes" id="UP000006230"/>
    </source>
</evidence>
<dbReference type="SMART" id="SM00829">
    <property type="entry name" value="PKS_ER"/>
    <property type="match status" value="1"/>
</dbReference>
<evidence type="ECO:0000256" key="4">
    <source>
        <dbReference type="ARBA" id="ARBA00022833"/>
    </source>
</evidence>
<dbReference type="GO" id="GO:0016616">
    <property type="term" value="F:oxidoreductase activity, acting on the CH-OH group of donors, NAD or NADP as acceptor"/>
    <property type="evidence" value="ECO:0007669"/>
    <property type="project" value="InterPro"/>
</dbReference>
<dbReference type="HOGENOM" id="CLU_026673_11_5_5"/>
<protein>
    <submittedName>
        <fullName evidence="8">Xylitol dehydrogenase</fullName>
    </submittedName>
</protein>
<reference evidence="8 9" key="1">
    <citation type="journal article" date="2010" name="J. Bacteriol.">
        <title>Genome sequences of Pelagibaca bermudensis HTCC2601T and Maritimibacter alkaliphilus HTCC2654T, the type strains of two marine Roseobacter genera.</title>
        <authorList>
            <person name="Thrash J.C."/>
            <person name="Cho J.C."/>
            <person name="Ferriera S."/>
            <person name="Johnson J."/>
            <person name="Vergin K.L."/>
            <person name="Giovannoni S.J."/>
        </authorList>
    </citation>
    <scope>NUCLEOTIDE SEQUENCE [LARGE SCALE GENOMIC DNA]</scope>
    <source>
        <strain evidence="9">DSM 26914 / JCM 13377 / KCTC 12554 / HTCC2601</strain>
    </source>
</reference>
<evidence type="ECO:0000256" key="3">
    <source>
        <dbReference type="ARBA" id="ARBA00022723"/>
    </source>
</evidence>
<comment type="cofactor">
    <cofactor evidence="1 6">
        <name>Zn(2+)</name>
        <dbReference type="ChEBI" id="CHEBI:29105"/>
    </cofactor>
</comment>
<dbReference type="CDD" id="cd05285">
    <property type="entry name" value="sorbitol_DH"/>
    <property type="match status" value="1"/>
</dbReference>
<dbReference type="SUPFAM" id="SSF51735">
    <property type="entry name" value="NAD(P)-binding Rossmann-fold domains"/>
    <property type="match status" value="1"/>
</dbReference>
<dbReference type="Gene3D" id="3.40.50.720">
    <property type="entry name" value="NAD(P)-binding Rossmann-like Domain"/>
    <property type="match status" value="1"/>
</dbReference>
<proteinExistence type="inferred from homology"/>
<dbReference type="GO" id="GO:0008270">
    <property type="term" value="F:zinc ion binding"/>
    <property type="evidence" value="ECO:0007669"/>
    <property type="project" value="InterPro"/>
</dbReference>
<sequence length="350" mass="37129">MEEHEMKALVLEEKGKLALREFEIPGELRPRDVRIKTHTVGICGSDVHYYTHGKIGHFVVNEPMVLGHEASGIVIECGADVTDLKPGDRVCMEPGIPDPESRASKLGIYNVDPAVRFWATPPVHGCLTPEVIHPAAFTYKLPDNVSFAEGAMVEPFAIGMQAALRARIQPGDVAVVTGAGPIGMMVALAALAGGCAKVIVADLAQQKLDIIAGYDGIEVVNIRETPVAEAVAATTGGWGADVVFECSGAAPAVLGMHQLARPGGTIVLVGMPVDPVPVDIVGLQAKELRVETVFRYANVYDRAIALMASGKVDLKPLISDSIPFADSIAGFDRAVEARDTDVKLQIVMPE</sequence>
<keyword evidence="5" id="KW-0560">Oxidoreductase</keyword>
<comment type="similarity">
    <text evidence="2 6">Belongs to the zinc-containing alcohol dehydrogenase family.</text>
</comment>